<dbReference type="SUPFAM" id="SSF50978">
    <property type="entry name" value="WD40 repeat-like"/>
    <property type="match status" value="2"/>
</dbReference>
<dbReference type="Proteomes" id="UP000030763">
    <property type="component" value="Unassembled WGS sequence"/>
</dbReference>
<dbReference type="OrthoDB" id="346270at2759"/>
<feature type="region of interest" description="Disordered" evidence="1">
    <location>
        <begin position="392"/>
        <end position="438"/>
    </location>
</feature>
<accession>U6M2Z1</accession>
<evidence type="ECO:0000256" key="1">
    <source>
        <dbReference type="SAM" id="MobiDB-lite"/>
    </source>
</evidence>
<dbReference type="OMA" id="PRSTIFW"/>
<proteinExistence type="predicted"/>
<reference evidence="2" key="1">
    <citation type="submission" date="2013-10" db="EMBL/GenBank/DDBJ databases">
        <title>Genomic analysis of the causative agents of coccidiosis in chickens.</title>
        <authorList>
            <person name="Reid A.J."/>
            <person name="Blake D."/>
            <person name="Billington K."/>
            <person name="Browne H."/>
            <person name="Dunn M."/>
            <person name="Hung S."/>
            <person name="Kawahara F."/>
            <person name="Miranda-Saavedra D."/>
            <person name="Mourier T."/>
            <person name="Nagra H."/>
            <person name="Otto T.D."/>
            <person name="Rawlings N."/>
            <person name="Sanchez A."/>
            <person name="Sanders M."/>
            <person name="Subramaniam C."/>
            <person name="Tay Y."/>
            <person name="Dear P."/>
            <person name="Doerig C."/>
            <person name="Gruber A."/>
            <person name="Parkinson J."/>
            <person name="Shirley M."/>
            <person name="Wan K.L."/>
            <person name="Berriman M."/>
            <person name="Tomley F."/>
            <person name="Pain A."/>
        </authorList>
    </citation>
    <scope>NUCLEOTIDE SEQUENCE [LARGE SCALE GENOMIC DNA]</scope>
    <source>
        <strain evidence="2">Weybridge</strain>
    </source>
</reference>
<dbReference type="VEuPathDB" id="ToxoDB:EMWEY_00015600"/>
<sequence length="1336" mass="142681">MESPQDPPLCVAAHPTQRVLALGFKSGAVRVLAVEGPAVWMEANHHTHPIIGVWFVNSPAIATDLEESCAGHVAPHEFHHQPSSTGHRELLLKARKEIPGQGVLVISLDGSGCICIFSQLHEFALIRKLESPQIEKAPEGVPPLVFSGDGSKAVRYFSPRTLGLLRLPKFSYEAEVCPFQTACKSVIITTYSFSASGDALCVCGSDSRMRVFSFKNEGDATSLIQSREIALLSGSISVAWISASSEESGISSVGVTCGEDSLIKVWNLSKPSATQGNEEVTRKESNERREVEDPEAVSNTYVNHNDCCGSPAHHCTKAFAAAGHTAEFPQFQSFAGHNRPPFMVQLFGDYLVSVSATETITWRVGSPLLRDASDITPAGSIALLPAVQECSPASDPASVDDHFVQQQQESLHKTSCEQGKLPQPQQPPRAHPQPLKQHVLSSRRALQTTDGLKAISRSSNDASLPHVPSFSFPLHPSLVPGQTNSFPIAVATSVRAADSAPASQADAKTQGCTGVSNSSPLAQAPEQQMNGGGIAVPAVYPQEDGCDANSTTTAVDTISTNVVQSQSKPSGTEVEVSKTAGHVPNVKVFAGFVGAAIQLETSICNGQRVSVSQGPQEPNGRWGPRAEGAAARHVVGTAVASCRSSCLWRPLKGVLAHAVGSWVLVERLSTPAALQDGKCLGLLPALLGRPQQLRGQQQPITADSPKRKSLALQRQQRRAQLLQQCATVAQAPRISVLRHPVVGHAIAFAIDTTTRLAATISRGADSGRLDVWRVSDFLPRSKYLGNSQSNDEELVEASQTGAAAATGGTLGSEGLQLQFQHAKQAKRLLVDPLENYTTACLTRRAKGSPRLLLVASDRGWVYAYDYEANVFVFELFLGDFPIGAFTLVLVSQKTNECMQLGNSPSCAIYLNRRGILSRLNYVRQGDVLDLQHGIAYSAGDRGFDSSFRDCAGRRRQQGLGPQSVDLRQQAALQPLALDAPIKSLQLDAEAQEVAASGTVTGAPKSSRLQHLLRNAEAKGVGDLPLIATADSAGSLRLWSRWPLPQQMADFSLPHPCTALAFLWRSLLLGCFRDGSLRLFDTNAFRIVGRLQLATTDDPPVAIACLGDRHALLATASGELLSLILDLRFKDKADPASPEIKHASVSKIANALTACFGPTFSLQKPPAAPWSNSCNTRGSNCGSAALGTSAAEKIITAVDCLVGQRQATGPPAGDNRIRFALCLSGGYCSVGAYSQVAPENKWMLCSKSWQVFPPASSASLYPILNPEIMSFIRTPTTIIDMRAVQATSVELHLVVWLGLSVRAALESALALTKETLSPPVGTIWRLPERVSLAEALC</sequence>
<gene>
    <name evidence="2" type="ORF">EMWEY_00015600</name>
</gene>
<dbReference type="InterPro" id="IPR015943">
    <property type="entry name" value="WD40/YVTN_repeat-like_dom_sf"/>
</dbReference>
<dbReference type="EMBL" id="HG719628">
    <property type="protein sequence ID" value="CDJ58396.1"/>
    <property type="molecule type" value="Genomic_DNA"/>
</dbReference>
<reference evidence="2" key="2">
    <citation type="submission" date="2013-10" db="EMBL/GenBank/DDBJ databases">
        <authorList>
            <person name="Aslett M."/>
        </authorList>
    </citation>
    <scope>NUCLEOTIDE SEQUENCE [LARGE SCALE GENOMIC DNA]</scope>
    <source>
        <strain evidence="2">Weybridge</strain>
    </source>
</reference>
<keyword evidence="3" id="KW-1185">Reference proteome</keyword>
<protein>
    <submittedName>
        <fullName evidence="2">WD domain, G-beta repeat-containing protein, putative</fullName>
    </submittedName>
</protein>
<dbReference type="Gene3D" id="2.130.10.10">
    <property type="entry name" value="YVTN repeat-like/Quinoprotein amine dehydrogenase"/>
    <property type="match status" value="1"/>
</dbReference>
<evidence type="ECO:0000313" key="3">
    <source>
        <dbReference type="Proteomes" id="UP000030763"/>
    </source>
</evidence>
<organism evidence="2 3">
    <name type="scientific">Eimeria maxima</name>
    <name type="common">Coccidian parasite</name>
    <dbReference type="NCBI Taxonomy" id="5804"/>
    <lineage>
        <taxon>Eukaryota</taxon>
        <taxon>Sar</taxon>
        <taxon>Alveolata</taxon>
        <taxon>Apicomplexa</taxon>
        <taxon>Conoidasida</taxon>
        <taxon>Coccidia</taxon>
        <taxon>Eucoccidiorida</taxon>
        <taxon>Eimeriorina</taxon>
        <taxon>Eimeriidae</taxon>
        <taxon>Eimeria</taxon>
    </lineage>
</organism>
<dbReference type="RefSeq" id="XP_013335042.1">
    <property type="nucleotide sequence ID" value="XM_013479588.1"/>
</dbReference>
<evidence type="ECO:0000313" key="2">
    <source>
        <dbReference type="EMBL" id="CDJ58396.1"/>
    </source>
</evidence>
<dbReference type="GeneID" id="25335546"/>
<dbReference type="InterPro" id="IPR036322">
    <property type="entry name" value="WD40_repeat_dom_sf"/>
</dbReference>
<name>U6M2Z1_EIMMA</name>